<dbReference type="HOGENOM" id="CLU_131115_0_0_1"/>
<keyword evidence="3" id="KW-1185">Reference proteome</keyword>
<protein>
    <submittedName>
        <fullName evidence="2">Uncharacterized protein</fullName>
    </submittedName>
</protein>
<organism evidence="2 3">
    <name type="scientific">Tulasnella calospora MUT 4182</name>
    <dbReference type="NCBI Taxonomy" id="1051891"/>
    <lineage>
        <taxon>Eukaryota</taxon>
        <taxon>Fungi</taxon>
        <taxon>Dikarya</taxon>
        <taxon>Basidiomycota</taxon>
        <taxon>Agaricomycotina</taxon>
        <taxon>Agaricomycetes</taxon>
        <taxon>Cantharellales</taxon>
        <taxon>Tulasnellaceae</taxon>
        <taxon>Tulasnella</taxon>
    </lineage>
</organism>
<dbReference type="AlphaFoldDB" id="A0A0C3Q210"/>
<reference evidence="3" key="2">
    <citation type="submission" date="2015-01" db="EMBL/GenBank/DDBJ databases">
        <title>Evolutionary Origins and Diversification of the Mycorrhizal Mutualists.</title>
        <authorList>
            <consortium name="DOE Joint Genome Institute"/>
            <consortium name="Mycorrhizal Genomics Consortium"/>
            <person name="Kohler A."/>
            <person name="Kuo A."/>
            <person name="Nagy L.G."/>
            <person name="Floudas D."/>
            <person name="Copeland A."/>
            <person name="Barry K.W."/>
            <person name="Cichocki N."/>
            <person name="Veneault-Fourrey C."/>
            <person name="LaButti K."/>
            <person name="Lindquist E.A."/>
            <person name="Lipzen A."/>
            <person name="Lundell T."/>
            <person name="Morin E."/>
            <person name="Murat C."/>
            <person name="Riley R."/>
            <person name="Ohm R."/>
            <person name="Sun H."/>
            <person name="Tunlid A."/>
            <person name="Henrissat B."/>
            <person name="Grigoriev I.V."/>
            <person name="Hibbett D.S."/>
            <person name="Martin F."/>
        </authorList>
    </citation>
    <scope>NUCLEOTIDE SEQUENCE [LARGE SCALE GENOMIC DNA]</scope>
    <source>
        <strain evidence="3">MUT 4182</strain>
    </source>
</reference>
<feature type="chain" id="PRO_5002168503" evidence="1">
    <location>
        <begin position="21"/>
        <end position="208"/>
    </location>
</feature>
<dbReference type="OrthoDB" id="2863512at2759"/>
<dbReference type="Proteomes" id="UP000054248">
    <property type="component" value="Unassembled WGS sequence"/>
</dbReference>
<feature type="signal peptide" evidence="1">
    <location>
        <begin position="1"/>
        <end position="20"/>
    </location>
</feature>
<accession>A0A0C3Q210</accession>
<name>A0A0C3Q210_9AGAM</name>
<dbReference type="EMBL" id="KN823111">
    <property type="protein sequence ID" value="KIO22370.1"/>
    <property type="molecule type" value="Genomic_DNA"/>
</dbReference>
<evidence type="ECO:0000313" key="2">
    <source>
        <dbReference type="EMBL" id="KIO22370.1"/>
    </source>
</evidence>
<proteinExistence type="predicted"/>
<reference evidence="2 3" key="1">
    <citation type="submission" date="2014-04" db="EMBL/GenBank/DDBJ databases">
        <authorList>
            <consortium name="DOE Joint Genome Institute"/>
            <person name="Kuo A."/>
            <person name="Girlanda M."/>
            <person name="Perotto S."/>
            <person name="Kohler A."/>
            <person name="Nagy L.G."/>
            <person name="Floudas D."/>
            <person name="Copeland A."/>
            <person name="Barry K.W."/>
            <person name="Cichocki N."/>
            <person name="Veneault-Fourrey C."/>
            <person name="LaButti K."/>
            <person name="Lindquist E.A."/>
            <person name="Lipzen A."/>
            <person name="Lundell T."/>
            <person name="Morin E."/>
            <person name="Murat C."/>
            <person name="Sun H."/>
            <person name="Tunlid A."/>
            <person name="Henrissat B."/>
            <person name="Grigoriev I.V."/>
            <person name="Hibbett D.S."/>
            <person name="Martin F."/>
            <person name="Nordberg H.P."/>
            <person name="Cantor M.N."/>
            <person name="Hua S.X."/>
        </authorList>
    </citation>
    <scope>NUCLEOTIDE SEQUENCE [LARGE SCALE GENOMIC DNA]</scope>
    <source>
        <strain evidence="2 3">MUT 4182</strain>
    </source>
</reference>
<keyword evidence="1" id="KW-0732">Signal</keyword>
<evidence type="ECO:0000313" key="3">
    <source>
        <dbReference type="Proteomes" id="UP000054248"/>
    </source>
</evidence>
<sequence length="208" mass="22660">MKLSTVFIASLSFIPSLIAAAAIPDIATDIETLVKRGGEVNYLSNCIRLDFKGPWPMNSYTASYIAWYANVDNTQSGHDVRQLVFVPTRSPTSIGTGLQTASLTYPGDQKSLSLANLSSLNSVGDYLHWEGQQQNIYFSDSAASLQTHINGDAQSLGFQAYAGSAQRTSDGKKFTCYKDNGRQLFDQSTTDSDGNTHGNICHSIYYCV</sequence>
<gene>
    <name evidence="2" type="ORF">M407DRAFT_28088</name>
</gene>
<evidence type="ECO:0000256" key="1">
    <source>
        <dbReference type="SAM" id="SignalP"/>
    </source>
</evidence>